<dbReference type="STRING" id="1177982.SAMN04489711_106165"/>
<dbReference type="RefSeq" id="WP_059400396.1">
    <property type="nucleotide sequence ID" value="NZ_FONX01000006.1"/>
</dbReference>
<dbReference type="EMBL" id="FONX01000006">
    <property type="protein sequence ID" value="SFE86692.1"/>
    <property type="molecule type" value="Genomic_DNA"/>
</dbReference>
<evidence type="ECO:0000313" key="1">
    <source>
        <dbReference type="EMBL" id="SFE86692.1"/>
    </source>
</evidence>
<dbReference type="AlphaFoldDB" id="A0A1I2E190"/>
<keyword evidence="2" id="KW-1185">Reference proteome</keyword>
<dbReference type="OrthoDB" id="9152271at2"/>
<protein>
    <submittedName>
        <fullName evidence="1">Uncharacterized protein</fullName>
    </submittedName>
</protein>
<proteinExistence type="predicted"/>
<gene>
    <name evidence="1" type="ORF">SAMN04489711_106165</name>
</gene>
<dbReference type="Proteomes" id="UP000199119">
    <property type="component" value="Unassembled WGS sequence"/>
</dbReference>
<sequence length="153" mass="17817">MTYQLMTIGPSPCEEACAQVGRADYDERSRRECRVFLRMLERLYPLADDVPARFTVRSFPHDFGAYREVCVRYDDTDARACDHAYEVEGNTPAEWDAIARYELLWIERHDLLQRAVQRGEMLPQEVPEQYRRDEAPALPTQLSFAELLAAFPL</sequence>
<organism evidence="1 2">
    <name type="scientific">Paracidovorax wautersii</name>
    <dbReference type="NCBI Taxonomy" id="1177982"/>
    <lineage>
        <taxon>Bacteria</taxon>
        <taxon>Pseudomonadati</taxon>
        <taxon>Pseudomonadota</taxon>
        <taxon>Betaproteobacteria</taxon>
        <taxon>Burkholderiales</taxon>
        <taxon>Comamonadaceae</taxon>
        <taxon>Paracidovorax</taxon>
    </lineage>
</organism>
<name>A0A1I2E190_9BURK</name>
<accession>A0A1I2E190</accession>
<evidence type="ECO:0000313" key="2">
    <source>
        <dbReference type="Proteomes" id="UP000199119"/>
    </source>
</evidence>
<reference evidence="2" key="1">
    <citation type="submission" date="2016-10" db="EMBL/GenBank/DDBJ databases">
        <authorList>
            <person name="Varghese N."/>
            <person name="Submissions S."/>
        </authorList>
    </citation>
    <scope>NUCLEOTIDE SEQUENCE [LARGE SCALE GENOMIC DNA]</scope>
    <source>
        <strain evidence="2">DSM 27981</strain>
    </source>
</reference>